<sequence length="96" mass="9790">MKSLKAAAVVAGSLVLAGAASPAFAHDAADPTPNGLNGAWNTLTGGRVTLADAMPFQHQSHVLDTENKNSLLHTVNDASDTLNSRSNLLGGMPLQG</sequence>
<gene>
    <name evidence="2" type="ORF">OQI_23065</name>
</gene>
<name>A0ABX3YH45_9ACTN</name>
<protein>
    <recommendedName>
        <fullName evidence="4">Secreted protein</fullName>
    </recommendedName>
</protein>
<accession>A0ABX3YH45</accession>
<organism evidence="2 3">
    <name type="scientific">Streptomyces pharetrae CZA14</name>
    <dbReference type="NCBI Taxonomy" id="1144883"/>
    <lineage>
        <taxon>Bacteria</taxon>
        <taxon>Bacillati</taxon>
        <taxon>Actinomycetota</taxon>
        <taxon>Actinomycetes</taxon>
        <taxon>Kitasatosporales</taxon>
        <taxon>Streptomycetaceae</taxon>
        <taxon>Streptomyces</taxon>
    </lineage>
</organism>
<dbReference type="Proteomes" id="UP000194266">
    <property type="component" value="Unassembled WGS sequence"/>
</dbReference>
<proteinExistence type="predicted"/>
<evidence type="ECO:0008006" key="4">
    <source>
        <dbReference type="Google" id="ProtNLM"/>
    </source>
</evidence>
<reference evidence="2 3" key="1">
    <citation type="submission" date="2016-12" db="EMBL/GenBank/DDBJ databases">
        <title>Genome Mining:The Detection of Biosynthetic Gene Clusters to Aid in the Expression of Curamycin A produced by Streptomyces sp. strain CZA14.</title>
        <authorList>
            <person name="Durrell K.A."/>
            <person name="Kirby B.M."/>
            <person name="Khan W."/>
            <person name="Mthethwa T."/>
            <person name="Le Roes-Hill M."/>
        </authorList>
    </citation>
    <scope>NUCLEOTIDE SEQUENCE [LARGE SCALE GENOMIC DNA]</scope>
    <source>
        <strain evidence="2 3">CZA14</strain>
    </source>
</reference>
<comment type="caution">
    <text evidence="2">The sequence shown here is derived from an EMBL/GenBank/DDBJ whole genome shotgun (WGS) entry which is preliminary data.</text>
</comment>
<dbReference type="RefSeq" id="WP_086171223.1">
    <property type="nucleotide sequence ID" value="NZ_MRYD01000138.1"/>
</dbReference>
<dbReference type="EMBL" id="MRYD01000138">
    <property type="protein sequence ID" value="OSZ58189.1"/>
    <property type="molecule type" value="Genomic_DNA"/>
</dbReference>
<evidence type="ECO:0000256" key="1">
    <source>
        <dbReference type="SAM" id="SignalP"/>
    </source>
</evidence>
<evidence type="ECO:0000313" key="2">
    <source>
        <dbReference type="EMBL" id="OSZ58189.1"/>
    </source>
</evidence>
<evidence type="ECO:0000313" key="3">
    <source>
        <dbReference type="Proteomes" id="UP000194266"/>
    </source>
</evidence>
<keyword evidence="1" id="KW-0732">Signal</keyword>
<keyword evidence="3" id="KW-1185">Reference proteome</keyword>
<feature type="chain" id="PRO_5046011692" description="Secreted protein" evidence="1">
    <location>
        <begin position="26"/>
        <end position="96"/>
    </location>
</feature>
<feature type="signal peptide" evidence="1">
    <location>
        <begin position="1"/>
        <end position="25"/>
    </location>
</feature>